<evidence type="ECO:0000313" key="2">
    <source>
        <dbReference type="EMBL" id="AMC92463.1"/>
    </source>
</evidence>
<dbReference type="KEGG" id="erl:AOC36_00175"/>
<keyword evidence="1" id="KW-0732">Signal</keyword>
<sequence>MKKITMIVFFTVMVAVLSGCTTANASVEITYPSLSTTLDVQDEEAYRFELEEETIMLDEPETITRDGVAAVSGGASWLYAKVQDGVQGTKTVSYMVAYNRDDEMLSRIEIPENDVTNSTTPTIYSNNQVAKPGAYYTSSRVTRYGYDCAGCNQSDNRGGTAAGIAVGNNEVRQSDGTWQTGVTYEGYYLIATAQDIPFCTVVEVTNHTVSGSGITPGVPFKAIVVDRGGSITGSKTDLFIGSESNPMISMGSKKTFDVQILEMHNRTRVNGVWGCGV</sequence>
<dbReference type="OrthoDB" id="9798935at2"/>
<dbReference type="AlphaFoldDB" id="A0A109UGF3"/>
<dbReference type="STRING" id="1514105.AOC36_00175"/>
<proteinExistence type="predicted"/>
<feature type="signal peptide" evidence="1">
    <location>
        <begin position="1"/>
        <end position="25"/>
    </location>
</feature>
<protein>
    <recommendedName>
        <fullName evidence="4">3D domain-containing protein</fullName>
    </recommendedName>
</protein>
<name>A0A109UGF3_9FIRM</name>
<feature type="chain" id="PRO_5007140918" description="3D domain-containing protein" evidence="1">
    <location>
        <begin position="26"/>
        <end position="277"/>
    </location>
</feature>
<dbReference type="RefSeq" id="WP_067629685.1">
    <property type="nucleotide sequence ID" value="NZ_CP013213.1"/>
</dbReference>
<evidence type="ECO:0000256" key="1">
    <source>
        <dbReference type="SAM" id="SignalP"/>
    </source>
</evidence>
<reference evidence="2 3" key="1">
    <citation type="submission" date="2015-10" db="EMBL/GenBank/DDBJ databases">
        <title>Erysipelothrix larvae sp. LV19 isolated from the larval gut of the rhinoceros beetle, Trypoxylus dichotomus.</title>
        <authorList>
            <person name="Lim S."/>
            <person name="Kim B.-C."/>
        </authorList>
    </citation>
    <scope>NUCLEOTIDE SEQUENCE [LARGE SCALE GENOMIC DNA]</scope>
    <source>
        <strain evidence="2 3">LV19</strain>
    </source>
</reference>
<evidence type="ECO:0008006" key="4">
    <source>
        <dbReference type="Google" id="ProtNLM"/>
    </source>
</evidence>
<gene>
    <name evidence="2" type="ORF">AOC36_00175</name>
</gene>
<keyword evidence="3" id="KW-1185">Reference proteome</keyword>
<dbReference type="EMBL" id="CP013213">
    <property type="protein sequence ID" value="AMC92463.1"/>
    <property type="molecule type" value="Genomic_DNA"/>
</dbReference>
<dbReference type="PROSITE" id="PS51257">
    <property type="entry name" value="PROKAR_LIPOPROTEIN"/>
    <property type="match status" value="1"/>
</dbReference>
<dbReference type="Proteomes" id="UP000063781">
    <property type="component" value="Chromosome"/>
</dbReference>
<organism evidence="2 3">
    <name type="scientific">Erysipelothrix larvae</name>
    <dbReference type="NCBI Taxonomy" id="1514105"/>
    <lineage>
        <taxon>Bacteria</taxon>
        <taxon>Bacillati</taxon>
        <taxon>Bacillota</taxon>
        <taxon>Erysipelotrichia</taxon>
        <taxon>Erysipelotrichales</taxon>
        <taxon>Erysipelotrichaceae</taxon>
        <taxon>Erysipelothrix</taxon>
    </lineage>
</organism>
<evidence type="ECO:0000313" key="3">
    <source>
        <dbReference type="Proteomes" id="UP000063781"/>
    </source>
</evidence>
<accession>A0A109UGF3</accession>